<dbReference type="InterPro" id="IPR004919">
    <property type="entry name" value="GmrSD_N"/>
</dbReference>
<organism evidence="2 3">
    <name type="scientific">Dentipellis fragilis</name>
    <dbReference type="NCBI Taxonomy" id="205917"/>
    <lineage>
        <taxon>Eukaryota</taxon>
        <taxon>Fungi</taxon>
        <taxon>Dikarya</taxon>
        <taxon>Basidiomycota</taxon>
        <taxon>Agaricomycotina</taxon>
        <taxon>Agaricomycetes</taxon>
        <taxon>Russulales</taxon>
        <taxon>Hericiaceae</taxon>
        <taxon>Dentipellis</taxon>
    </lineage>
</organism>
<evidence type="ECO:0000259" key="1">
    <source>
        <dbReference type="Pfam" id="PF03235"/>
    </source>
</evidence>
<feature type="non-terminal residue" evidence="2">
    <location>
        <position position="408"/>
    </location>
</feature>
<dbReference type="STRING" id="205917.A0A4Y9YEY9"/>
<proteinExistence type="predicted"/>
<dbReference type="AlphaFoldDB" id="A0A4Y9YEY9"/>
<protein>
    <recommendedName>
        <fullName evidence="1">GmrSD restriction endonucleases N-terminal domain-containing protein</fullName>
    </recommendedName>
</protein>
<feature type="domain" description="GmrSD restriction endonucleases N-terminal" evidence="1">
    <location>
        <begin position="86"/>
        <end position="153"/>
    </location>
</feature>
<dbReference type="OrthoDB" id="5419821at2759"/>
<keyword evidence="3" id="KW-1185">Reference proteome</keyword>
<dbReference type="PANTHER" id="PTHR39639:SF1">
    <property type="entry name" value="DUF262 DOMAIN-CONTAINING PROTEIN"/>
    <property type="match status" value="1"/>
</dbReference>
<dbReference type="PANTHER" id="PTHR39639">
    <property type="entry name" value="CHROMOSOME 16, WHOLE GENOME SHOTGUN SEQUENCE"/>
    <property type="match status" value="1"/>
</dbReference>
<evidence type="ECO:0000313" key="2">
    <source>
        <dbReference type="EMBL" id="TFY60418.1"/>
    </source>
</evidence>
<dbReference type="Proteomes" id="UP000298327">
    <property type="component" value="Unassembled WGS sequence"/>
</dbReference>
<gene>
    <name evidence="2" type="ORF">EVG20_g7415</name>
</gene>
<dbReference type="Pfam" id="PF03235">
    <property type="entry name" value="GmrSD_N"/>
    <property type="match status" value="1"/>
</dbReference>
<evidence type="ECO:0000313" key="3">
    <source>
        <dbReference type="Proteomes" id="UP000298327"/>
    </source>
</evidence>
<sequence>MSDKEDDRDELDDDLLEEEEDELDAMVFKIRRSLGQPQARSFTTQQLHNTRERHRPLSTLPARYVPFPSLPRPRLTPDAFATRPDIVWPVNKQVEIIDSIFHNFYVPPVIFAVVTGDDGEEVRICVDGKQRLTSIQKFIDGQIPYKDPDTKKLWYFTVSHAARGAKLEIPPSGKKLFYEKQITCIEYRGLTPAAERDVFQRVQLGMSLTSAEKLQAIASPRAHWICQLETKFIAADDGLPEKFEFDTKRGRNFQNLAFIAYCCDSLPEQTLPTAQKLERWLMSDAAPPETFVVDVEGVLQTMWHIASERKLNAAFKDVKAKVAPVEFVFIGLMLYVMRGQEYTDEDRAAAIHALRKSLRDEYKDIRLNTRVGRSCWELITRVEDGEPLDSLVLRASALKGAAKGKGKR</sequence>
<reference evidence="2 3" key="1">
    <citation type="submission" date="2019-02" db="EMBL/GenBank/DDBJ databases">
        <title>Genome sequencing of the rare red list fungi Dentipellis fragilis.</title>
        <authorList>
            <person name="Buettner E."/>
            <person name="Kellner H."/>
        </authorList>
    </citation>
    <scope>NUCLEOTIDE SEQUENCE [LARGE SCALE GENOMIC DNA]</scope>
    <source>
        <strain evidence="2 3">DSM 105465</strain>
    </source>
</reference>
<dbReference type="EMBL" id="SEOQ01000563">
    <property type="protein sequence ID" value="TFY60418.1"/>
    <property type="molecule type" value="Genomic_DNA"/>
</dbReference>
<name>A0A4Y9YEY9_9AGAM</name>
<accession>A0A4Y9YEY9</accession>
<comment type="caution">
    <text evidence="2">The sequence shown here is derived from an EMBL/GenBank/DDBJ whole genome shotgun (WGS) entry which is preliminary data.</text>
</comment>